<dbReference type="UniPathway" id="UPA00068">
    <property type="reaction ID" value="UER00114"/>
</dbReference>
<dbReference type="KEGG" id="nwe:SAMEA3174300_0377"/>
<comment type="catalytic activity">
    <reaction evidence="1 7">
        <text>2-(N(omega)-L-arginino)succinate = fumarate + L-arginine</text>
        <dbReference type="Rhea" id="RHEA:24020"/>
        <dbReference type="ChEBI" id="CHEBI:29806"/>
        <dbReference type="ChEBI" id="CHEBI:32682"/>
        <dbReference type="ChEBI" id="CHEBI:57472"/>
        <dbReference type="EC" id="4.3.2.1"/>
    </reaction>
</comment>
<organism evidence="10 11">
    <name type="scientific">Neisseria weaveri</name>
    <dbReference type="NCBI Taxonomy" id="28091"/>
    <lineage>
        <taxon>Bacteria</taxon>
        <taxon>Pseudomonadati</taxon>
        <taxon>Pseudomonadota</taxon>
        <taxon>Betaproteobacteria</taxon>
        <taxon>Neisseriales</taxon>
        <taxon>Neisseriaceae</taxon>
        <taxon>Neisseria</taxon>
    </lineage>
</organism>
<dbReference type="EMBL" id="LR134533">
    <property type="protein sequence ID" value="VEJ51911.1"/>
    <property type="molecule type" value="Genomic_DNA"/>
</dbReference>
<dbReference type="Pfam" id="PF14698">
    <property type="entry name" value="ASL_C2"/>
    <property type="match status" value="1"/>
</dbReference>
<dbReference type="STRING" id="28091.SAMEA3174300_00377"/>
<evidence type="ECO:0000256" key="2">
    <source>
        <dbReference type="ARBA" id="ARBA00004941"/>
    </source>
</evidence>
<sequence length="463" mass="51995">MSNDNKTWSGRFNEPVSELVKKYTGSVDFDKRLAKWDIQGSLAHAQMLTEAGVLSEDDLAAIRQGMAAIIAEIEQGTLQWSLDLEDVHMNIERRLTDKIGDAGKRLHTGRSRNDQVATDIRLWLRDEITEIQRLIRELQLSLLELAERNADVVMPGFTHLQVAQPVSFGHHMLAYVEMLGRDYERMADCRKRVNRMPLGSAALAGTTYPIRRETTAELLGFEQICQNSLDAVSDRDFAIEFTAAASLVMVHLSRLSEELILWMSPRFGFIDIADRFCTGSSIMPQKKNPDVPELVRGKSGRVIGHLTGLIMLMKSQPLAYNKDNQEDKEPLFDTVDTLVDTLRIYADMMRGVTVKPENMRAAVMQGFATATDLADYLVKKGMPFRDSHEVVAQAVRYADEKGVDLSELPLDVLQGFSDLVAEDVYTVLTPEGSLNARNHLGGTAPEQVRFQVKRWQALIEGEK</sequence>
<dbReference type="PRINTS" id="PR00149">
    <property type="entry name" value="FUMRATELYASE"/>
</dbReference>
<gene>
    <name evidence="7 10" type="primary">argH</name>
    <name evidence="10" type="ORF">NCTC12742_01820</name>
</gene>
<dbReference type="InterPro" id="IPR020557">
    <property type="entry name" value="Fumarate_lyase_CS"/>
</dbReference>
<dbReference type="Gene3D" id="1.10.40.30">
    <property type="entry name" value="Fumarase/aspartase (C-terminal domain)"/>
    <property type="match status" value="1"/>
</dbReference>
<dbReference type="Gene3D" id="1.20.200.10">
    <property type="entry name" value="Fumarase/aspartase (Central domain)"/>
    <property type="match status" value="1"/>
</dbReference>
<comment type="pathway">
    <text evidence="2 7">Amino-acid biosynthesis; L-arginine biosynthesis; L-arginine from L-ornithine and carbamoyl phosphate: step 3/3.</text>
</comment>
<dbReference type="GO" id="GO:0004056">
    <property type="term" value="F:argininosuccinate lyase activity"/>
    <property type="evidence" value="ECO:0007669"/>
    <property type="project" value="UniProtKB-UniRule"/>
</dbReference>
<name>A0A3S5CAX5_9NEIS</name>
<keyword evidence="5 7" id="KW-0028">Amino-acid biosynthesis</keyword>
<dbReference type="RefSeq" id="WP_172795919.1">
    <property type="nucleotide sequence ID" value="NZ_CAUJRG010000005.1"/>
</dbReference>
<accession>A0A3S5CAX5</accession>
<dbReference type="InterPro" id="IPR024083">
    <property type="entry name" value="Fumarase/histidase_N"/>
</dbReference>
<evidence type="ECO:0000259" key="9">
    <source>
        <dbReference type="Pfam" id="PF14698"/>
    </source>
</evidence>
<dbReference type="InterPro" id="IPR008948">
    <property type="entry name" value="L-Aspartase-like"/>
</dbReference>
<dbReference type="AlphaFoldDB" id="A0A3S5CAX5"/>
<dbReference type="GO" id="GO:0005829">
    <property type="term" value="C:cytosol"/>
    <property type="evidence" value="ECO:0007669"/>
    <property type="project" value="TreeGrafter"/>
</dbReference>
<evidence type="ECO:0000256" key="1">
    <source>
        <dbReference type="ARBA" id="ARBA00000985"/>
    </source>
</evidence>
<dbReference type="FunFam" id="1.10.40.30:FF:000001">
    <property type="entry name" value="Argininosuccinate lyase"/>
    <property type="match status" value="1"/>
</dbReference>
<dbReference type="Proteomes" id="UP000272771">
    <property type="component" value="Chromosome"/>
</dbReference>
<dbReference type="PANTHER" id="PTHR43814">
    <property type="entry name" value="ARGININOSUCCINATE LYASE"/>
    <property type="match status" value="1"/>
</dbReference>
<reference evidence="10 11" key="1">
    <citation type="submission" date="2018-12" db="EMBL/GenBank/DDBJ databases">
        <authorList>
            <consortium name="Pathogen Informatics"/>
        </authorList>
    </citation>
    <scope>NUCLEOTIDE SEQUENCE [LARGE SCALE GENOMIC DNA]</scope>
    <source>
        <strain evidence="10 11">NCTC12742</strain>
    </source>
</reference>
<evidence type="ECO:0000259" key="8">
    <source>
        <dbReference type="Pfam" id="PF00206"/>
    </source>
</evidence>
<dbReference type="EC" id="4.3.2.1" evidence="3 7"/>
<evidence type="ECO:0000313" key="11">
    <source>
        <dbReference type="Proteomes" id="UP000272771"/>
    </source>
</evidence>
<dbReference type="FunFam" id="1.10.275.10:FF:000002">
    <property type="entry name" value="Argininosuccinate lyase"/>
    <property type="match status" value="1"/>
</dbReference>
<keyword evidence="6 7" id="KW-0456">Lyase</keyword>
<dbReference type="SUPFAM" id="SSF48557">
    <property type="entry name" value="L-aspartase-like"/>
    <property type="match status" value="1"/>
</dbReference>
<keyword evidence="11" id="KW-1185">Reference proteome</keyword>
<dbReference type="CDD" id="cd01359">
    <property type="entry name" value="Argininosuccinate_lyase"/>
    <property type="match status" value="1"/>
</dbReference>
<evidence type="ECO:0000256" key="4">
    <source>
        <dbReference type="ARBA" id="ARBA00022571"/>
    </source>
</evidence>
<feature type="domain" description="Fumarate lyase N-terminal" evidence="8">
    <location>
        <begin position="10"/>
        <end position="304"/>
    </location>
</feature>
<dbReference type="PROSITE" id="PS00163">
    <property type="entry name" value="FUMARATE_LYASES"/>
    <property type="match status" value="1"/>
</dbReference>
<dbReference type="Gene3D" id="1.10.275.10">
    <property type="entry name" value="Fumarase/aspartase (N-terminal domain)"/>
    <property type="match status" value="1"/>
</dbReference>
<protein>
    <recommendedName>
        <fullName evidence="3 7">Argininosuccinate lyase</fullName>
        <shortName evidence="7">ASAL</shortName>
        <ecNumber evidence="3 7">4.3.2.1</ecNumber>
    </recommendedName>
    <alternativeName>
        <fullName evidence="7">Arginosuccinase</fullName>
    </alternativeName>
</protein>
<comment type="subcellular location">
    <subcellularLocation>
        <location evidence="7">Cytoplasm</location>
    </subcellularLocation>
</comment>
<evidence type="ECO:0000256" key="7">
    <source>
        <dbReference type="HAMAP-Rule" id="MF_00006"/>
    </source>
</evidence>
<feature type="domain" description="Argininosuccinate lyase C-terminal" evidence="9">
    <location>
        <begin position="367"/>
        <end position="435"/>
    </location>
</feature>
<evidence type="ECO:0000256" key="5">
    <source>
        <dbReference type="ARBA" id="ARBA00022605"/>
    </source>
</evidence>
<dbReference type="InterPro" id="IPR000362">
    <property type="entry name" value="Fumarate_lyase_fam"/>
</dbReference>
<evidence type="ECO:0000313" key="10">
    <source>
        <dbReference type="EMBL" id="VEJ51911.1"/>
    </source>
</evidence>
<dbReference type="NCBIfam" id="TIGR00838">
    <property type="entry name" value="argH"/>
    <property type="match status" value="1"/>
</dbReference>
<dbReference type="HAMAP" id="MF_00006">
    <property type="entry name" value="Arg_succ_lyase"/>
    <property type="match status" value="1"/>
</dbReference>
<comment type="similarity">
    <text evidence="7">Belongs to the lyase 1 family. Argininosuccinate lyase subfamily.</text>
</comment>
<dbReference type="PANTHER" id="PTHR43814:SF1">
    <property type="entry name" value="ARGININOSUCCINATE LYASE"/>
    <property type="match status" value="1"/>
</dbReference>
<evidence type="ECO:0000256" key="3">
    <source>
        <dbReference type="ARBA" id="ARBA00012338"/>
    </source>
</evidence>
<dbReference type="GO" id="GO:0042450">
    <property type="term" value="P:L-arginine biosynthetic process via ornithine"/>
    <property type="evidence" value="ECO:0007669"/>
    <property type="project" value="UniProtKB-UniRule"/>
</dbReference>
<evidence type="ECO:0000256" key="6">
    <source>
        <dbReference type="ARBA" id="ARBA00023239"/>
    </source>
</evidence>
<dbReference type="PRINTS" id="PR00145">
    <property type="entry name" value="ARGSUCLYASE"/>
</dbReference>
<keyword evidence="4 7" id="KW-0055">Arginine biosynthesis</keyword>
<dbReference type="InterPro" id="IPR022761">
    <property type="entry name" value="Fumarate_lyase_N"/>
</dbReference>
<dbReference type="Pfam" id="PF00206">
    <property type="entry name" value="Lyase_1"/>
    <property type="match status" value="1"/>
</dbReference>
<keyword evidence="7" id="KW-0963">Cytoplasm</keyword>
<dbReference type="InterPro" id="IPR009049">
    <property type="entry name" value="Argininosuccinate_lyase"/>
</dbReference>
<proteinExistence type="inferred from homology"/>
<dbReference type="InterPro" id="IPR029419">
    <property type="entry name" value="Arg_succ_lyase_C"/>
</dbReference>
<dbReference type="FunFam" id="1.20.200.10:FF:000015">
    <property type="entry name" value="argininosuccinate lyase isoform X2"/>
    <property type="match status" value="1"/>
</dbReference>